<protein>
    <submittedName>
        <fullName evidence="1">Uncharacterized protein</fullName>
    </submittedName>
</protein>
<name>A0ACC4B1M6_POPAL</name>
<evidence type="ECO:0000313" key="2">
    <source>
        <dbReference type="Proteomes" id="UP000309997"/>
    </source>
</evidence>
<proteinExistence type="predicted"/>
<comment type="caution">
    <text evidence="1">The sequence shown here is derived from an EMBL/GenBank/DDBJ whole genome shotgun (WGS) entry which is preliminary data.</text>
</comment>
<reference evidence="1 2" key="1">
    <citation type="journal article" date="2024" name="Plant Biotechnol. J.">
        <title>Genome and CRISPR/Cas9 system of a widespread forest tree (Populus alba) in the world.</title>
        <authorList>
            <person name="Liu Y.J."/>
            <person name="Jiang P.F."/>
            <person name="Han X.M."/>
            <person name="Li X.Y."/>
            <person name="Wang H.M."/>
            <person name="Wang Y.J."/>
            <person name="Wang X.X."/>
            <person name="Zeng Q.Y."/>
        </authorList>
    </citation>
    <scope>NUCLEOTIDE SEQUENCE [LARGE SCALE GENOMIC DNA]</scope>
    <source>
        <strain evidence="2">cv. PAL-ZL1</strain>
    </source>
</reference>
<keyword evidence="2" id="KW-1185">Reference proteome</keyword>
<dbReference type="EMBL" id="RCHU02000014">
    <property type="protein sequence ID" value="KAL3572282.1"/>
    <property type="molecule type" value="Genomic_DNA"/>
</dbReference>
<gene>
    <name evidence="1" type="ORF">D5086_026186</name>
</gene>
<dbReference type="Proteomes" id="UP000309997">
    <property type="component" value="Unassembled WGS sequence"/>
</dbReference>
<accession>A0ACC4B1M6</accession>
<sequence>MSRKRASLLTIKSIASLSKVCSSSNSCESITFFKNLSTATERFDFQNSNGYHEQNSNEHFHKPDGPYGYNENSGGNNLNPNGGFRESPRNDLWNNPIGKNGNFTGFNGKNRVDFQQNCDGATWERSRGENHNNRAEKNGNFSGYYERNNGISQQNYGWVGGQHSQNGYYGGHGNVQLSRNEPGFNSQGLSESQRSLNSNYTHNVEKFHHGPNDHYMSSMEASQVSNYAKPEGDSTESSKSSLNKGSMEELDEFCKEGKVKEAVEFLQLLQKQSVFVDLSRYLQLMRACGEAEALEEARVIHDCVVRSQSPLDVGTLNKILEMYSKCGAMDEAFSVFDNMQECNLTSWYIMITWLAKNGFGEDAIDLFNQFKQGGLKPDAQIFVGVFSACNVLGDINEGLLHFESMWKEFSIVPSMEHYVSIVDMLGSNGYLDEALEFIEKMPMEPSVDVWEALMNLCRTHGHLELGDRCAELIEQLDPSRLNDQSNAGLVPVKASDIAKEKKKKTASQNLLDVRSRVHEYRAGDTSFPDRDRVYALLREE</sequence>
<evidence type="ECO:0000313" key="1">
    <source>
        <dbReference type="EMBL" id="KAL3572282.1"/>
    </source>
</evidence>
<organism evidence="1 2">
    <name type="scientific">Populus alba</name>
    <name type="common">White poplar</name>
    <dbReference type="NCBI Taxonomy" id="43335"/>
    <lineage>
        <taxon>Eukaryota</taxon>
        <taxon>Viridiplantae</taxon>
        <taxon>Streptophyta</taxon>
        <taxon>Embryophyta</taxon>
        <taxon>Tracheophyta</taxon>
        <taxon>Spermatophyta</taxon>
        <taxon>Magnoliopsida</taxon>
        <taxon>eudicotyledons</taxon>
        <taxon>Gunneridae</taxon>
        <taxon>Pentapetalae</taxon>
        <taxon>rosids</taxon>
        <taxon>fabids</taxon>
        <taxon>Malpighiales</taxon>
        <taxon>Salicaceae</taxon>
        <taxon>Saliceae</taxon>
        <taxon>Populus</taxon>
    </lineage>
</organism>